<comment type="pathway">
    <text evidence="3 4">Amino-acid biosynthesis; ergothioneine biosynthesis.</text>
</comment>
<dbReference type="InterPro" id="IPR016187">
    <property type="entry name" value="CTDL_fold"/>
</dbReference>
<dbReference type="EC" id="1.14.99.50" evidence="4"/>
<dbReference type="EMBL" id="MOMC01000049">
    <property type="protein sequence ID" value="ONH26770.1"/>
    <property type="molecule type" value="Genomic_DNA"/>
</dbReference>
<dbReference type="InterPro" id="IPR051043">
    <property type="entry name" value="Sulfatase_Mod_Factor_Kinase"/>
</dbReference>
<comment type="cofactor">
    <cofactor evidence="4">
        <name>Fe(2+)</name>
        <dbReference type="ChEBI" id="CHEBI:29033"/>
    </cofactor>
</comment>
<sequence length="482" mass="52690">MTVTTAGWAAALDNSRRRTLAYTDLDDDELLRQHSPLMSPLVWDLAHVGNYEELWLVRALTGADPMLPGIDDLYDAFRHPRTDRPALPLLSPARARAYLADVRARALDTFGTLDARGALAPPDVAPASPAVAPGQTTRDRAGTLLSGGFVYGMVVQHEHQHDETMLATLQLRAGAPVVDEGAPPPPGRSVSGGDEVLVPAGEFVMGTSADPSAYDNERPAHRVTLPDFWIGRLPVSNRAHLAFIEDGGYDDERLWSPAGWAWRCREGLTAPLFWRPDGAGGWVRRRFGRDEPLPLDEPVQHVCWYEAQAHARWAGRRLPTEAEWEKACAFDPATGRSRRFPWGDQAPAPEHANLGHRSARPAPLGAYPAGASPCGAEQLIGDVWEWTSSDFSAYPGFVAFPYREYSEVFYQAPTGASGAGTSQGATGTEIGTGIEREFHGYKVLRGGSWATDPSAVRATFRNWDHPIRRQIFAGFRLARTGA</sequence>
<keyword evidence="4" id="KW-0479">Metal-binding</keyword>
<feature type="binding site" evidence="4">
    <location>
        <position position="161"/>
    </location>
    <ligand>
        <name>Fe cation</name>
        <dbReference type="ChEBI" id="CHEBI:24875"/>
    </ligand>
</feature>
<dbReference type="STRING" id="1834516.BL253_23740"/>
<evidence type="ECO:0000259" key="6">
    <source>
        <dbReference type="Pfam" id="PF12867"/>
    </source>
</evidence>
<dbReference type="OrthoDB" id="9768004at2"/>
<evidence type="ECO:0000313" key="8">
    <source>
        <dbReference type="Proteomes" id="UP000188929"/>
    </source>
</evidence>
<dbReference type="GO" id="GO:0044875">
    <property type="term" value="F:gamma-glutamyl hercynylcysteine sulfoxide synthase activity"/>
    <property type="evidence" value="ECO:0007669"/>
    <property type="project" value="UniProtKB-EC"/>
</dbReference>
<feature type="binding site" evidence="4">
    <location>
        <position position="157"/>
    </location>
    <ligand>
        <name>Fe cation</name>
        <dbReference type="ChEBI" id="CHEBI:24875"/>
    </ligand>
</feature>
<dbReference type="SUPFAM" id="SSF109854">
    <property type="entry name" value="DinB/YfiT-like putative metalloenzymes"/>
    <property type="match status" value="1"/>
</dbReference>
<feature type="binding site" evidence="4">
    <location>
        <position position="464"/>
    </location>
    <ligand>
        <name>gamma-L-glutamyl-L-cysteine</name>
        <dbReference type="ChEBI" id="CHEBI:58173"/>
    </ligand>
</feature>
<keyword evidence="2 4" id="KW-0408">Iron</keyword>
<evidence type="ECO:0000256" key="4">
    <source>
        <dbReference type="HAMAP-Rule" id="MF_02035"/>
    </source>
</evidence>
<protein>
    <recommendedName>
        <fullName evidence="4">Hercynine oxygenase</fullName>
        <ecNumber evidence="4">1.14.99.50</ecNumber>
    </recommendedName>
    <alternativeName>
        <fullName evidence="4">Gamma-glutamyl hercynylcysteine S-oxide synthase</fullName>
    </alternativeName>
</protein>
<accession>A0A1V2I5X1</accession>
<feature type="domain" description="Sulfatase-modifying factor enzyme-like" evidence="5">
    <location>
        <begin position="194"/>
        <end position="479"/>
    </location>
</feature>
<name>A0A1V2I5X1_9ACTN</name>
<gene>
    <name evidence="4" type="primary">egtB</name>
    <name evidence="7" type="ORF">BL253_23740</name>
</gene>
<dbReference type="InterPro" id="IPR034660">
    <property type="entry name" value="DinB/YfiT-like"/>
</dbReference>
<dbReference type="GO" id="GO:0005506">
    <property type="term" value="F:iron ion binding"/>
    <property type="evidence" value="ECO:0007669"/>
    <property type="project" value="UniProtKB-UniRule"/>
</dbReference>
<dbReference type="Gene3D" id="1.20.120.450">
    <property type="entry name" value="dinb family like domain"/>
    <property type="match status" value="1"/>
</dbReference>
<evidence type="ECO:0000313" key="7">
    <source>
        <dbReference type="EMBL" id="ONH26770.1"/>
    </source>
</evidence>
<organism evidence="7 8">
    <name type="scientific">Pseudofrankia asymbiotica</name>
    <dbReference type="NCBI Taxonomy" id="1834516"/>
    <lineage>
        <taxon>Bacteria</taxon>
        <taxon>Bacillati</taxon>
        <taxon>Actinomycetota</taxon>
        <taxon>Actinomycetes</taxon>
        <taxon>Frankiales</taxon>
        <taxon>Frankiaceae</taxon>
        <taxon>Pseudofrankia</taxon>
    </lineage>
</organism>
<dbReference type="InterPro" id="IPR032890">
    <property type="entry name" value="EgtB_Actinobacteria"/>
</dbReference>
<dbReference type="Gene3D" id="3.90.1580.10">
    <property type="entry name" value="paralog of FGE (formylglycine-generating enzyme)"/>
    <property type="match status" value="1"/>
</dbReference>
<dbReference type="UniPathway" id="UPA01014"/>
<dbReference type="Pfam" id="PF12867">
    <property type="entry name" value="DinB_2"/>
    <property type="match status" value="1"/>
</dbReference>
<comment type="function">
    <text evidence="4">Catalyzes the oxidative sulfurization of hercynine (N-alpha,N-alpha,N-alpha-trimethyl-L-histidine) into hercynyl-gamma-L-glutamyl-L-cysteine sulfoxide, a step in the biosynthesis pathway of ergothioneine.</text>
</comment>
<proteinExistence type="inferred from homology"/>
<dbReference type="RefSeq" id="WP_076819386.1">
    <property type="nucleotide sequence ID" value="NZ_MOMC01000049.1"/>
</dbReference>
<feature type="domain" description="DinB-like" evidence="6">
    <location>
        <begin position="11"/>
        <end position="165"/>
    </location>
</feature>
<reference evidence="8" key="1">
    <citation type="submission" date="2016-10" db="EMBL/GenBank/DDBJ databases">
        <title>Frankia sp. NRRL B-16386 Genome sequencing.</title>
        <authorList>
            <person name="Ghodhbane-Gtari F."/>
            <person name="Swanson E."/>
            <person name="Gueddou A."/>
            <person name="Hezbri K."/>
            <person name="Ktari K."/>
            <person name="Nouioui I."/>
            <person name="Morris K."/>
            <person name="Simpson S."/>
            <person name="Abebe-Akele F."/>
            <person name="Thomas K."/>
            <person name="Gtari M."/>
            <person name="Tisa L.S."/>
        </authorList>
    </citation>
    <scope>NUCLEOTIDE SEQUENCE [LARGE SCALE GENOMIC DNA]</scope>
    <source>
        <strain evidence="8">NRRL B-16386</strain>
    </source>
</reference>
<dbReference type="SUPFAM" id="SSF56436">
    <property type="entry name" value="C-type lectin-like"/>
    <property type="match status" value="1"/>
</dbReference>
<evidence type="ECO:0000256" key="3">
    <source>
        <dbReference type="ARBA" id="ARBA00037882"/>
    </source>
</evidence>
<dbReference type="InterPro" id="IPR024775">
    <property type="entry name" value="DinB-like"/>
</dbReference>
<feature type="binding site" evidence="4">
    <location>
        <position position="47"/>
    </location>
    <ligand>
        <name>Fe cation</name>
        <dbReference type="ChEBI" id="CHEBI:24875"/>
    </ligand>
</feature>
<dbReference type="InterPro" id="IPR042095">
    <property type="entry name" value="SUMF_sf"/>
</dbReference>
<dbReference type="PANTHER" id="PTHR23150:SF36">
    <property type="entry name" value="HERCYNINE OXYGENASE"/>
    <property type="match status" value="1"/>
</dbReference>
<keyword evidence="1 4" id="KW-0560">Oxidoreductase</keyword>
<evidence type="ECO:0000259" key="5">
    <source>
        <dbReference type="Pfam" id="PF03781"/>
    </source>
</evidence>
<dbReference type="InterPro" id="IPR005532">
    <property type="entry name" value="SUMF_dom"/>
</dbReference>
<dbReference type="AlphaFoldDB" id="A0A1V2I5X1"/>
<feature type="binding site" evidence="4">
    <location>
        <position position="468"/>
    </location>
    <ligand>
        <name>gamma-L-glutamyl-L-cysteine</name>
        <dbReference type="ChEBI" id="CHEBI:58173"/>
    </ligand>
</feature>
<comment type="catalytic activity">
    <reaction evidence="4">
        <text>gamma-L-glutamyl-L-cysteine + hercynine + O2 = gamma-L-glutamyl-hercynylcysteine S-oxide + H2O</text>
        <dbReference type="Rhea" id="RHEA:42672"/>
        <dbReference type="ChEBI" id="CHEBI:15377"/>
        <dbReference type="ChEBI" id="CHEBI:15379"/>
        <dbReference type="ChEBI" id="CHEBI:15781"/>
        <dbReference type="ChEBI" id="CHEBI:58173"/>
        <dbReference type="ChEBI" id="CHEBI:82703"/>
        <dbReference type="EC" id="1.14.99.50"/>
    </reaction>
</comment>
<feature type="binding site" evidence="4">
    <location>
        <begin position="81"/>
        <end position="84"/>
    </location>
    <ligand>
        <name>gamma-L-glutamyl-L-cysteine</name>
        <dbReference type="ChEBI" id="CHEBI:58173"/>
    </ligand>
</feature>
<dbReference type="Pfam" id="PF03781">
    <property type="entry name" value="FGE-sulfatase"/>
    <property type="match status" value="1"/>
</dbReference>
<evidence type="ECO:0000256" key="1">
    <source>
        <dbReference type="ARBA" id="ARBA00023002"/>
    </source>
</evidence>
<dbReference type="HAMAP" id="MF_02035">
    <property type="entry name" value="EgtB"/>
    <property type="match status" value="1"/>
</dbReference>
<dbReference type="Proteomes" id="UP000188929">
    <property type="component" value="Unassembled WGS sequence"/>
</dbReference>
<keyword evidence="4" id="KW-0503">Monooxygenase</keyword>
<comment type="caution">
    <text evidence="7">The sequence shown here is derived from an EMBL/GenBank/DDBJ whole genome shotgun (WGS) entry which is preliminary data.</text>
</comment>
<evidence type="ECO:0000256" key="2">
    <source>
        <dbReference type="ARBA" id="ARBA00023004"/>
    </source>
</evidence>
<dbReference type="PANTHER" id="PTHR23150">
    <property type="entry name" value="SULFATASE MODIFYING FACTOR 1, 2"/>
    <property type="match status" value="1"/>
</dbReference>
<comment type="similarity">
    <text evidence="4">Belongs to the EgtB family.</text>
</comment>
<keyword evidence="8" id="KW-1185">Reference proteome</keyword>